<feature type="domain" description="Phospholipid/glycerol acyltransferase" evidence="14">
    <location>
        <begin position="133"/>
        <end position="260"/>
    </location>
</feature>
<dbReference type="Proteomes" id="UP000501690">
    <property type="component" value="Linkage Group LG1"/>
</dbReference>
<name>A0A4D6KT47_VIGUN</name>
<evidence type="ECO:0000313" key="16">
    <source>
        <dbReference type="Proteomes" id="UP000501690"/>
    </source>
</evidence>
<evidence type="ECO:0000256" key="4">
    <source>
        <dbReference type="ARBA" id="ARBA00022787"/>
    </source>
</evidence>
<keyword evidence="3 15" id="KW-0808">Transferase</keyword>
<sequence>MFGRARRDLCSYSSETDSEWPSTAIGAAAITTHSFQLPTSTSPPLFNVGLPDFVISGENRCLRPPLSIANEVPVTRDFSSEEDSTLVRMMQAVAVPVIGNVCHVFMNGLNRVQVYGLEKLHSALLHRPQGKPLLTVSNHVASMDDPLVIASLLPPSVLLDARNLRWTLCASDRCFKNPVTSAFFRSVKVLPVSRGDGIYQEGMDLALSKLNNGSWVHIFPEGSRSRDGGKTMSSSKRGVGRLVLDGDRTPLVVPFVHTGMQEIMPIGANFPRIGKIVTVLIGDPINFDDILELDMEKGLDVPRGRLYDAIASRIGDRLHELKAQVDTLAEQEMQLQDHSSRSTERTSEILQQVDWELFGADSFMSEDDSKQRQETVSLPVVGVSRPQQSNDGDQSWRAGFSYRMRGYTDQMELVSFAARGIFMNYETKNNAGCTSREVGPLKAWKQFLEANLLRQWNYVHH</sequence>
<dbReference type="GO" id="GO:0005741">
    <property type="term" value="C:mitochondrial outer membrane"/>
    <property type="evidence" value="ECO:0007669"/>
    <property type="project" value="UniProtKB-SubCell"/>
</dbReference>
<evidence type="ECO:0000256" key="5">
    <source>
        <dbReference type="ARBA" id="ARBA00022792"/>
    </source>
</evidence>
<keyword evidence="13" id="KW-0175">Coiled coil</keyword>
<keyword evidence="7" id="KW-0496">Mitochondrion</keyword>
<dbReference type="PRINTS" id="PR00979">
    <property type="entry name" value="TAFAZZIN"/>
</dbReference>
<evidence type="ECO:0000256" key="7">
    <source>
        <dbReference type="ARBA" id="ARBA00023128"/>
    </source>
</evidence>
<dbReference type="GO" id="GO:0005743">
    <property type="term" value="C:mitochondrial inner membrane"/>
    <property type="evidence" value="ECO:0007669"/>
    <property type="project" value="UniProtKB-SubCell"/>
</dbReference>
<accession>A0A4D6KT47</accession>
<dbReference type="InterPro" id="IPR000872">
    <property type="entry name" value="Tafazzin"/>
</dbReference>
<evidence type="ECO:0000259" key="14">
    <source>
        <dbReference type="SMART" id="SM00563"/>
    </source>
</evidence>
<keyword evidence="16" id="KW-1185">Reference proteome</keyword>
<reference evidence="15 16" key="1">
    <citation type="submission" date="2019-04" db="EMBL/GenBank/DDBJ databases">
        <title>An improved genome assembly and genetic linkage map for asparagus bean, Vigna unguiculata ssp. sesquipedialis.</title>
        <authorList>
            <person name="Xia Q."/>
            <person name="Zhang R."/>
            <person name="Dong Y."/>
        </authorList>
    </citation>
    <scope>NUCLEOTIDE SEQUENCE [LARGE SCALE GENOMIC DNA]</scope>
    <source>
        <tissue evidence="15">Leaf</tissue>
    </source>
</reference>
<keyword evidence="8" id="KW-0472">Membrane</keyword>
<keyword evidence="9 15" id="KW-0012">Acyltransferase</keyword>
<evidence type="ECO:0000256" key="1">
    <source>
        <dbReference type="ARBA" id="ARBA00004137"/>
    </source>
</evidence>
<feature type="coiled-coil region" evidence="13">
    <location>
        <begin position="311"/>
        <end position="338"/>
    </location>
</feature>
<protein>
    <recommendedName>
        <fullName evidence="12">Tafazzin family protein</fullName>
    </recommendedName>
</protein>
<keyword evidence="4" id="KW-1000">Mitochondrion outer membrane</keyword>
<evidence type="ECO:0000256" key="10">
    <source>
        <dbReference type="ARBA" id="ARBA00024323"/>
    </source>
</evidence>
<dbReference type="CDD" id="cd07989">
    <property type="entry name" value="LPLAT_AGPAT-like"/>
    <property type="match status" value="1"/>
</dbReference>
<organism evidence="15 16">
    <name type="scientific">Vigna unguiculata</name>
    <name type="common">Cowpea</name>
    <dbReference type="NCBI Taxonomy" id="3917"/>
    <lineage>
        <taxon>Eukaryota</taxon>
        <taxon>Viridiplantae</taxon>
        <taxon>Streptophyta</taxon>
        <taxon>Embryophyta</taxon>
        <taxon>Tracheophyta</taxon>
        <taxon>Spermatophyta</taxon>
        <taxon>Magnoliopsida</taxon>
        <taxon>eudicotyledons</taxon>
        <taxon>Gunneridae</taxon>
        <taxon>Pentapetalae</taxon>
        <taxon>rosids</taxon>
        <taxon>fabids</taxon>
        <taxon>Fabales</taxon>
        <taxon>Fabaceae</taxon>
        <taxon>Papilionoideae</taxon>
        <taxon>50 kb inversion clade</taxon>
        <taxon>NPAAA clade</taxon>
        <taxon>indigoferoid/millettioid clade</taxon>
        <taxon>Phaseoleae</taxon>
        <taxon>Vigna</taxon>
    </lineage>
</organism>
<evidence type="ECO:0000313" key="15">
    <source>
        <dbReference type="EMBL" id="QCD77771.1"/>
    </source>
</evidence>
<dbReference type="EMBL" id="CP039345">
    <property type="protein sequence ID" value="QCD77771.1"/>
    <property type="molecule type" value="Genomic_DNA"/>
</dbReference>
<evidence type="ECO:0000256" key="12">
    <source>
        <dbReference type="RuleBase" id="RU365062"/>
    </source>
</evidence>
<dbReference type="SUPFAM" id="SSF69593">
    <property type="entry name" value="Glycerol-3-phosphate (1)-acyltransferase"/>
    <property type="match status" value="1"/>
</dbReference>
<evidence type="ECO:0000256" key="8">
    <source>
        <dbReference type="ARBA" id="ARBA00023136"/>
    </source>
</evidence>
<dbReference type="SMART" id="SM00563">
    <property type="entry name" value="PlsC"/>
    <property type="match status" value="1"/>
</dbReference>
<proteinExistence type="inferred from homology"/>
<dbReference type="AlphaFoldDB" id="A0A4D6KT47"/>
<evidence type="ECO:0000256" key="6">
    <source>
        <dbReference type="ARBA" id="ARBA00023098"/>
    </source>
</evidence>
<evidence type="ECO:0000256" key="2">
    <source>
        <dbReference type="ARBA" id="ARBA00010524"/>
    </source>
</evidence>
<dbReference type="PANTHER" id="PTHR12497:SF0">
    <property type="entry name" value="TAFAZZIN"/>
    <property type="match status" value="1"/>
</dbReference>
<dbReference type="InterPro" id="IPR002123">
    <property type="entry name" value="Plipid/glycerol_acylTrfase"/>
</dbReference>
<evidence type="ECO:0000256" key="3">
    <source>
        <dbReference type="ARBA" id="ARBA00022679"/>
    </source>
</evidence>
<dbReference type="PANTHER" id="PTHR12497">
    <property type="entry name" value="TAZ PROTEIN TAFAZZIN"/>
    <property type="match status" value="1"/>
</dbReference>
<comment type="similarity">
    <text evidence="2 12">Belongs to the taffazin family.</text>
</comment>
<keyword evidence="5" id="KW-0999">Mitochondrion inner membrane</keyword>
<dbReference type="GO" id="GO:0006644">
    <property type="term" value="P:phospholipid metabolic process"/>
    <property type="evidence" value="ECO:0007669"/>
    <property type="project" value="InterPro"/>
</dbReference>
<evidence type="ECO:0000256" key="11">
    <source>
        <dbReference type="ARBA" id="ARBA00047906"/>
    </source>
</evidence>
<dbReference type="GO" id="GO:0008374">
    <property type="term" value="F:O-acyltransferase activity"/>
    <property type="evidence" value="ECO:0007669"/>
    <property type="project" value="TreeGrafter"/>
</dbReference>
<keyword evidence="6" id="KW-0443">Lipid metabolism</keyword>
<evidence type="ECO:0000256" key="13">
    <source>
        <dbReference type="SAM" id="Coils"/>
    </source>
</evidence>
<gene>
    <name evidence="15" type="ORF">DEO72_LG1g1399</name>
</gene>
<comment type="catalytic activity">
    <reaction evidence="11">
        <text>1'-[1,2-diacyl-sn-glycero-3-phospho],3'-[1-acyl-sn-glycero-3-phospho]-glycerol + a 1,2-diacyl-sn-glycero-3-phosphocholine = a cardiolipin + a 1-acyl-sn-glycero-3-phosphocholine</text>
        <dbReference type="Rhea" id="RHEA:33731"/>
        <dbReference type="ChEBI" id="CHEBI:57643"/>
        <dbReference type="ChEBI" id="CHEBI:58168"/>
        <dbReference type="ChEBI" id="CHEBI:62237"/>
        <dbReference type="ChEBI" id="CHEBI:64743"/>
    </reaction>
    <physiologicalReaction direction="left-to-right" evidence="11">
        <dbReference type="Rhea" id="RHEA:33732"/>
    </physiologicalReaction>
    <physiologicalReaction direction="right-to-left" evidence="11">
        <dbReference type="Rhea" id="RHEA:33733"/>
    </physiologicalReaction>
</comment>
<evidence type="ECO:0000256" key="9">
    <source>
        <dbReference type="ARBA" id="ARBA00023315"/>
    </source>
</evidence>
<dbReference type="Pfam" id="PF01553">
    <property type="entry name" value="Acyltransferase"/>
    <property type="match status" value="1"/>
</dbReference>
<comment type="subcellular location">
    <subcellularLocation>
        <location evidence="1">Mitochondrion inner membrane</location>
        <topology evidence="1">Peripheral membrane protein</topology>
        <orientation evidence="1">Intermembrane side</orientation>
    </subcellularLocation>
    <subcellularLocation>
        <location evidence="10">Mitochondrion outer membrane</location>
        <topology evidence="10">Peripheral membrane protein</topology>
        <orientation evidence="10">Intermembrane side</orientation>
    </subcellularLocation>
</comment>